<protein>
    <submittedName>
        <fullName evidence="2">Uncharacterized protein</fullName>
    </submittedName>
</protein>
<evidence type="ECO:0000313" key="3">
    <source>
        <dbReference type="Proteomes" id="UP000011189"/>
    </source>
</evidence>
<comment type="caution">
    <text evidence="2">The sequence shown here is derived from an EMBL/GenBank/DDBJ whole genome shotgun (WGS) entry which is preliminary data.</text>
</comment>
<dbReference type="Proteomes" id="UP000011189">
    <property type="component" value="Unassembled WGS sequence"/>
</dbReference>
<accession>L8TN66</accession>
<name>L8TN66_9MICC</name>
<dbReference type="AlphaFoldDB" id="L8TN66"/>
<evidence type="ECO:0000256" key="1">
    <source>
        <dbReference type="SAM" id="MobiDB-lite"/>
    </source>
</evidence>
<feature type="region of interest" description="Disordered" evidence="1">
    <location>
        <begin position="77"/>
        <end position="96"/>
    </location>
</feature>
<keyword evidence="3" id="KW-1185">Reference proteome</keyword>
<evidence type="ECO:0000313" key="2">
    <source>
        <dbReference type="EMBL" id="ELT42744.1"/>
    </source>
</evidence>
<gene>
    <name evidence="2" type="ORF">G205_22575</name>
</gene>
<dbReference type="EMBL" id="AOFD01000088">
    <property type="protein sequence ID" value="ELT42744.1"/>
    <property type="molecule type" value="Genomic_DNA"/>
</dbReference>
<sequence>MTVMDVSLTASTVPRCSTMVWKVPSAFFTTLSLCCNCGRWDLSGLPGFPGLADLSGLPGLSCFFSCPGADWPGADWPGADCDRDGEGNGESADHAMAAPVPLKARATAPAMKAFRIRG</sequence>
<reference evidence="3" key="1">
    <citation type="journal article" date="2013" name="Genome Announc.">
        <title>Draft Genome Sequence of the 2-Chloro-4-Nitrophenol-Degrading Bacterium Arthrobacter sp. Strain SJCon.</title>
        <authorList>
            <person name="Vikram S."/>
            <person name="Kumar S."/>
            <person name="Vaidya B."/>
            <person name="Pinnaka A.K."/>
            <person name="Raghava G.P."/>
        </authorList>
    </citation>
    <scope>NUCLEOTIDE SEQUENCE [LARGE SCALE GENOMIC DNA]</scope>
    <source>
        <strain evidence="3">SJCon</strain>
    </source>
</reference>
<organism evidence="2 3">
    <name type="scientific">Arthrobacter nitrophenolicus</name>
    <dbReference type="NCBI Taxonomy" id="683150"/>
    <lineage>
        <taxon>Bacteria</taxon>
        <taxon>Bacillati</taxon>
        <taxon>Actinomycetota</taxon>
        <taxon>Actinomycetes</taxon>
        <taxon>Micrococcales</taxon>
        <taxon>Micrococcaceae</taxon>
        <taxon>Arthrobacter</taxon>
    </lineage>
</organism>
<proteinExistence type="predicted"/>